<dbReference type="RefSeq" id="WP_020875672.1">
    <property type="nucleotide sequence ID" value="NZ_ATHJ01000057.1"/>
</dbReference>
<organism evidence="1 2">
    <name type="scientific">Desulfococcus multivorans DSM 2059</name>
    <dbReference type="NCBI Taxonomy" id="1121405"/>
    <lineage>
        <taxon>Bacteria</taxon>
        <taxon>Pseudomonadati</taxon>
        <taxon>Thermodesulfobacteriota</taxon>
        <taxon>Desulfobacteria</taxon>
        <taxon>Desulfobacterales</taxon>
        <taxon>Desulfococcaceae</taxon>
        <taxon>Desulfococcus</taxon>
    </lineage>
</organism>
<dbReference type="eggNOG" id="ENOG5032YX0">
    <property type="taxonomic scope" value="Bacteria"/>
</dbReference>
<dbReference type="AlphaFoldDB" id="S7V9E0"/>
<protein>
    <submittedName>
        <fullName evidence="1">Uncharacterized protein</fullName>
    </submittedName>
</protein>
<dbReference type="OrthoDB" id="5432324at2"/>
<dbReference type="Proteomes" id="UP000014977">
    <property type="component" value="Unassembled WGS sequence"/>
</dbReference>
<sequence>MISKAELCDKIRKIYPDIGECGIDVEVDYDAEQKAWVVDLKKGGHELKTFLEDNDAEKCMEGKQCVSLGIEIAQLRANIERMKEADGRS</sequence>
<gene>
    <name evidence="1" type="ORF">dsmv_1325</name>
</gene>
<reference evidence="1 2" key="1">
    <citation type="journal article" date="2013" name="Genome Announc.">
        <title>Draft genome sequences for three mercury-methylating, sulfate-reducing bacteria.</title>
        <authorList>
            <person name="Brown S.D."/>
            <person name="Hurt R.A.Jr."/>
            <person name="Gilmour C.C."/>
            <person name="Elias D.A."/>
        </authorList>
    </citation>
    <scope>NUCLEOTIDE SEQUENCE [LARGE SCALE GENOMIC DNA]</scope>
    <source>
        <strain evidence="1 2">DSM 2059</strain>
    </source>
</reference>
<comment type="caution">
    <text evidence="1">The sequence shown here is derived from an EMBL/GenBank/DDBJ whole genome shotgun (WGS) entry which is preliminary data.</text>
</comment>
<accession>S7V9E0</accession>
<evidence type="ECO:0000313" key="1">
    <source>
        <dbReference type="EMBL" id="EPR43299.1"/>
    </source>
</evidence>
<dbReference type="EMBL" id="ATHJ01000057">
    <property type="protein sequence ID" value="EPR43299.1"/>
    <property type="molecule type" value="Genomic_DNA"/>
</dbReference>
<name>S7V9E0_DESML</name>
<proteinExistence type="predicted"/>
<keyword evidence="2" id="KW-1185">Reference proteome</keyword>
<dbReference type="STRING" id="897.B2D07_08630"/>
<evidence type="ECO:0000313" key="2">
    <source>
        <dbReference type="Proteomes" id="UP000014977"/>
    </source>
</evidence>